<protein>
    <recommendedName>
        <fullName evidence="4">Lanthionine synthetase C-like protein</fullName>
    </recommendedName>
</protein>
<dbReference type="Proteomes" id="UP000612585">
    <property type="component" value="Unassembled WGS sequence"/>
</dbReference>
<dbReference type="RefSeq" id="WP_204003866.1">
    <property type="nucleotide sequence ID" value="NZ_BOPG01000050.1"/>
</dbReference>
<dbReference type="EMBL" id="BOPG01000050">
    <property type="protein sequence ID" value="GIJ60072.1"/>
    <property type="molecule type" value="Genomic_DNA"/>
</dbReference>
<reference evidence="2" key="1">
    <citation type="submission" date="2021-01" db="EMBL/GenBank/DDBJ databases">
        <title>Whole genome shotgun sequence of Virgisporangium aurantiacum NBRC 16421.</title>
        <authorList>
            <person name="Komaki H."/>
            <person name="Tamura T."/>
        </authorList>
    </citation>
    <scope>NUCLEOTIDE SEQUENCE</scope>
    <source>
        <strain evidence="2">NBRC 16421</strain>
    </source>
</reference>
<keyword evidence="1" id="KW-0479">Metal-binding</keyword>
<gene>
    <name evidence="2" type="ORF">Vau01_075880</name>
</gene>
<comment type="caution">
    <text evidence="2">The sequence shown here is derived from an EMBL/GenBank/DDBJ whole genome shotgun (WGS) entry which is preliminary data.</text>
</comment>
<dbReference type="GO" id="GO:0031179">
    <property type="term" value="P:peptide modification"/>
    <property type="evidence" value="ECO:0007669"/>
    <property type="project" value="InterPro"/>
</dbReference>
<evidence type="ECO:0000256" key="1">
    <source>
        <dbReference type="PIRSR" id="PIRSR607822-1"/>
    </source>
</evidence>
<accession>A0A8J4E5N3</accession>
<name>A0A8J4E5N3_9ACTN</name>
<sequence length="454" mass="47089">MTADHLVAVDVELRSRASAIVADVAERLADPTAVAAFHRGSSGQFFALSLADGYPALALLYAELGHTDRAYRRTAHAHLTAATGEGAGTITNGPDASLYYGSAALAFAASRAAHRPGEYAGLLTPLDERIAAGVTKALAPERERMAAGRAGTAFARYDVISGAAGVGRYLLDRCVHGPGGPARTALTEILAYLTALSRPVGDLPGWWVNHAPDTGPGEHANAGLAHGVPGPLALLAVAWTAGVRVPGQDEAIDRYATWLLDWSGRDADGPYWPDTLPRETLRSRPVRPVRARAAWCYGTFGVARALQLAGAAAGRPAWTTAAVTAAEAAAEAVVADPPCGPADGPDGNHDHLGRPTESGLCHGWGGLLHLTRRVAADAGDPPGLRSAVSGLARRVATLYDPQARFGFRARDPVTWELTDMSGFLEGAAGTALALHAYATGEPPASGWDAALLVV</sequence>
<feature type="binding site" evidence="1">
    <location>
        <position position="296"/>
    </location>
    <ligand>
        <name>Zn(2+)</name>
        <dbReference type="ChEBI" id="CHEBI:29105"/>
    </ligand>
</feature>
<dbReference type="GO" id="GO:0046872">
    <property type="term" value="F:metal ion binding"/>
    <property type="evidence" value="ECO:0007669"/>
    <property type="project" value="UniProtKB-KW"/>
</dbReference>
<keyword evidence="3" id="KW-1185">Reference proteome</keyword>
<dbReference type="Gene3D" id="1.50.10.20">
    <property type="match status" value="1"/>
</dbReference>
<dbReference type="AlphaFoldDB" id="A0A8J4E5N3"/>
<dbReference type="CDD" id="cd04793">
    <property type="entry name" value="LanC"/>
    <property type="match status" value="1"/>
</dbReference>
<dbReference type="InterPro" id="IPR007822">
    <property type="entry name" value="LANC-like"/>
</dbReference>
<dbReference type="PRINTS" id="PR01955">
    <property type="entry name" value="LANCFRANKIA"/>
</dbReference>
<dbReference type="SUPFAM" id="SSF158745">
    <property type="entry name" value="LanC-like"/>
    <property type="match status" value="1"/>
</dbReference>
<proteinExistence type="predicted"/>
<dbReference type="PRINTS" id="PR01950">
    <property type="entry name" value="LANCSUPER"/>
</dbReference>
<keyword evidence="1" id="KW-0862">Zinc</keyword>
<evidence type="ECO:0000313" key="3">
    <source>
        <dbReference type="Proteomes" id="UP000612585"/>
    </source>
</evidence>
<evidence type="ECO:0008006" key="4">
    <source>
        <dbReference type="Google" id="ProtNLM"/>
    </source>
</evidence>
<evidence type="ECO:0000313" key="2">
    <source>
        <dbReference type="EMBL" id="GIJ60072.1"/>
    </source>
</evidence>
<dbReference type="Pfam" id="PF05147">
    <property type="entry name" value="LANC_like"/>
    <property type="match status" value="1"/>
</dbReference>
<organism evidence="2 3">
    <name type="scientific">Virgisporangium aurantiacum</name>
    <dbReference type="NCBI Taxonomy" id="175570"/>
    <lineage>
        <taxon>Bacteria</taxon>
        <taxon>Bacillati</taxon>
        <taxon>Actinomycetota</taxon>
        <taxon>Actinomycetes</taxon>
        <taxon>Micromonosporales</taxon>
        <taxon>Micromonosporaceae</taxon>
        <taxon>Virgisporangium</taxon>
    </lineage>
</organism>
<dbReference type="InterPro" id="IPR033889">
    <property type="entry name" value="LanC"/>
</dbReference>
<dbReference type="SMART" id="SM01260">
    <property type="entry name" value="LANC_like"/>
    <property type="match status" value="1"/>
</dbReference>